<accession>A0A0G2A6U7</accession>
<evidence type="ECO:0000313" key="2">
    <source>
        <dbReference type="Proteomes" id="UP000033865"/>
    </source>
</evidence>
<organism evidence="1 2">
    <name type="scientific">Candidatus Uhrbacteria bacterium GW2011_GWC2_53_7</name>
    <dbReference type="NCBI Taxonomy" id="1618986"/>
    <lineage>
        <taxon>Bacteria</taxon>
        <taxon>Candidatus Uhriibacteriota</taxon>
    </lineage>
</organism>
<comment type="caution">
    <text evidence="1">The sequence shown here is derived from an EMBL/GenBank/DDBJ whole genome shotgun (WGS) entry which is preliminary data.</text>
</comment>
<dbReference type="Proteomes" id="UP000033865">
    <property type="component" value="Unassembled WGS sequence"/>
</dbReference>
<evidence type="ECO:0000313" key="1">
    <source>
        <dbReference type="EMBL" id="KKW36607.1"/>
    </source>
</evidence>
<dbReference type="SUPFAM" id="SSF50475">
    <property type="entry name" value="FMN-binding split barrel"/>
    <property type="match status" value="1"/>
</dbReference>
<gene>
    <name evidence="1" type="ORF">UY82_C0018G0009</name>
</gene>
<dbReference type="EMBL" id="LCRN01000018">
    <property type="protein sequence ID" value="KKW36607.1"/>
    <property type="molecule type" value="Genomic_DNA"/>
</dbReference>
<proteinExistence type="predicted"/>
<name>A0A0G2A6U7_9BACT</name>
<reference evidence="1 2" key="1">
    <citation type="journal article" date="2015" name="Nature">
        <title>rRNA introns, odd ribosomes, and small enigmatic genomes across a large radiation of phyla.</title>
        <authorList>
            <person name="Brown C.T."/>
            <person name="Hug L.A."/>
            <person name="Thomas B.C."/>
            <person name="Sharon I."/>
            <person name="Castelle C.J."/>
            <person name="Singh A."/>
            <person name="Wilkins M.J."/>
            <person name="Williams K.H."/>
            <person name="Banfield J.F."/>
        </authorList>
    </citation>
    <scope>NUCLEOTIDE SEQUENCE [LARGE SCALE GENOMIC DNA]</scope>
</reference>
<protein>
    <submittedName>
        <fullName evidence="1">Uncharacterized protein</fullName>
    </submittedName>
</protein>
<dbReference type="AlphaFoldDB" id="A0A0G2A6U7"/>
<sequence>MSDLLSGTPDLGVQISGRAERVETIDFELVKKYFRKLGKPEPLPTDDVLGEHVWYRLVLDRIELIDEENFGYDRKTVPLSTEMH</sequence>